<sequence length="225" mass="24917">MAMTPNNPTNETLDLDLLSTEVDFNEYLNLTPSPPTPTTVSPNSLMSEGPVPDPLPVSSGVWQLTLGLKKRKRLAAAGQTPAQGRSTAQHRHQTTRAANQAVQTFYIDPRQAQAQRQSTSQPGMAPVLVPQPPTIPQPHMMSPSQMMPQPQTTSQPQTIPPPQVTPLSPRTSQRRMMARRQRMSERQMMSQQQMMPQSQIWGPSQQSTPSLLNTPYHPFQGPANQ</sequence>
<reference evidence="1 2" key="1">
    <citation type="journal article" date="2022" name="New Phytol.">
        <title>Ecological generalism drives hyperdiversity of secondary metabolite gene clusters in xylarialean endophytes.</title>
        <authorList>
            <person name="Franco M.E.E."/>
            <person name="Wisecaver J.H."/>
            <person name="Arnold A.E."/>
            <person name="Ju Y.M."/>
            <person name="Slot J.C."/>
            <person name="Ahrendt S."/>
            <person name="Moore L.P."/>
            <person name="Eastman K.E."/>
            <person name="Scott K."/>
            <person name="Konkel Z."/>
            <person name="Mondo S.J."/>
            <person name="Kuo A."/>
            <person name="Hayes R.D."/>
            <person name="Haridas S."/>
            <person name="Andreopoulos B."/>
            <person name="Riley R."/>
            <person name="LaButti K."/>
            <person name="Pangilinan J."/>
            <person name="Lipzen A."/>
            <person name="Amirebrahimi M."/>
            <person name="Yan J."/>
            <person name="Adam C."/>
            <person name="Keymanesh K."/>
            <person name="Ng V."/>
            <person name="Louie K."/>
            <person name="Northen T."/>
            <person name="Drula E."/>
            <person name="Henrissat B."/>
            <person name="Hsieh H.M."/>
            <person name="Youens-Clark K."/>
            <person name="Lutzoni F."/>
            <person name="Miadlikowska J."/>
            <person name="Eastwood D.C."/>
            <person name="Hamelin R.C."/>
            <person name="Grigoriev I.V."/>
            <person name="U'Ren J.M."/>
        </authorList>
    </citation>
    <scope>NUCLEOTIDE SEQUENCE [LARGE SCALE GENOMIC DNA]</scope>
    <source>
        <strain evidence="1 2">ER1909</strain>
    </source>
</reference>
<keyword evidence="2" id="KW-1185">Reference proteome</keyword>
<accession>A0ACC0DDE8</accession>
<evidence type="ECO:0000313" key="1">
    <source>
        <dbReference type="EMBL" id="KAI6090796.1"/>
    </source>
</evidence>
<protein>
    <submittedName>
        <fullName evidence="1">Uncharacterized protein</fullName>
    </submittedName>
</protein>
<comment type="caution">
    <text evidence="1">The sequence shown here is derived from an EMBL/GenBank/DDBJ whole genome shotgun (WGS) entry which is preliminary data.</text>
</comment>
<evidence type="ECO:0000313" key="2">
    <source>
        <dbReference type="Proteomes" id="UP001497680"/>
    </source>
</evidence>
<gene>
    <name evidence="1" type="ORF">F4821DRAFT_255549</name>
</gene>
<organism evidence="1 2">
    <name type="scientific">Hypoxylon rubiginosum</name>
    <dbReference type="NCBI Taxonomy" id="110542"/>
    <lineage>
        <taxon>Eukaryota</taxon>
        <taxon>Fungi</taxon>
        <taxon>Dikarya</taxon>
        <taxon>Ascomycota</taxon>
        <taxon>Pezizomycotina</taxon>
        <taxon>Sordariomycetes</taxon>
        <taxon>Xylariomycetidae</taxon>
        <taxon>Xylariales</taxon>
        <taxon>Hypoxylaceae</taxon>
        <taxon>Hypoxylon</taxon>
    </lineage>
</organism>
<proteinExistence type="predicted"/>
<dbReference type="Proteomes" id="UP001497680">
    <property type="component" value="Unassembled WGS sequence"/>
</dbReference>
<dbReference type="EMBL" id="MU394289">
    <property type="protein sequence ID" value="KAI6090796.1"/>
    <property type="molecule type" value="Genomic_DNA"/>
</dbReference>
<name>A0ACC0DDE8_9PEZI</name>